<reference evidence="2" key="1">
    <citation type="journal article" date="2021" name="Proc. Natl. Acad. Sci. U.S.A.">
        <title>Global biogeography of chemosynthetic symbionts reveals both localized and globally distributed symbiont groups. .</title>
        <authorList>
            <person name="Osvatic J.T."/>
            <person name="Wilkins L.G.E."/>
            <person name="Leibrecht L."/>
            <person name="Leray M."/>
            <person name="Zauner S."/>
            <person name="Polzin J."/>
            <person name="Camacho Y."/>
            <person name="Gros O."/>
            <person name="van Gils J.A."/>
            <person name="Eisen J.A."/>
            <person name="Petersen J.M."/>
            <person name="Yuen B."/>
        </authorList>
    </citation>
    <scope>NUCLEOTIDE SEQUENCE</scope>
    <source>
        <strain evidence="2">MAGclacostrist064TRANS</strain>
    </source>
</reference>
<feature type="chain" id="PRO_5039111632" description="Secreted protein" evidence="1">
    <location>
        <begin position="26"/>
        <end position="141"/>
    </location>
</feature>
<evidence type="ECO:0000313" key="3">
    <source>
        <dbReference type="Proteomes" id="UP000886667"/>
    </source>
</evidence>
<dbReference type="Proteomes" id="UP000886667">
    <property type="component" value="Unassembled WGS sequence"/>
</dbReference>
<keyword evidence="1" id="KW-0732">Signal</keyword>
<feature type="signal peptide" evidence="1">
    <location>
        <begin position="1"/>
        <end position="25"/>
    </location>
</feature>
<accession>A0A9E4T8M7</accession>
<evidence type="ECO:0000256" key="1">
    <source>
        <dbReference type="SAM" id="SignalP"/>
    </source>
</evidence>
<protein>
    <recommendedName>
        <fullName evidence="4">Secreted protein</fullName>
    </recommendedName>
</protein>
<name>A0A9E4T8M7_9GAMM</name>
<sequence length="141" mass="15573">MNKTTHTISLISLLVMILLPSSVVADQSLNEQQINDLEISGKYRELLLGGDVKATWEKSCLVSGCGGRGCKLTIKTAVIEDRIYVDGDIGSCDSYGYCSMCIKSSTSTTLKDLPRKKYKIYTSQFSDRVFFTIAPTEPKTQ</sequence>
<dbReference type="EMBL" id="JAEPCM010000843">
    <property type="protein sequence ID" value="MCG7949052.1"/>
    <property type="molecule type" value="Genomic_DNA"/>
</dbReference>
<organism evidence="2 3">
    <name type="scientific">Candidatus Thiodiazotropha taylori</name>
    <dbReference type="NCBI Taxonomy" id="2792791"/>
    <lineage>
        <taxon>Bacteria</taxon>
        <taxon>Pseudomonadati</taxon>
        <taxon>Pseudomonadota</taxon>
        <taxon>Gammaproteobacteria</taxon>
        <taxon>Chromatiales</taxon>
        <taxon>Sedimenticolaceae</taxon>
        <taxon>Candidatus Thiodiazotropha</taxon>
    </lineage>
</organism>
<dbReference type="AlphaFoldDB" id="A0A9E4T8M7"/>
<evidence type="ECO:0000313" key="2">
    <source>
        <dbReference type="EMBL" id="MCG7949052.1"/>
    </source>
</evidence>
<proteinExistence type="predicted"/>
<comment type="caution">
    <text evidence="2">The sequence shown here is derived from an EMBL/GenBank/DDBJ whole genome shotgun (WGS) entry which is preliminary data.</text>
</comment>
<evidence type="ECO:0008006" key="4">
    <source>
        <dbReference type="Google" id="ProtNLM"/>
    </source>
</evidence>
<gene>
    <name evidence="2" type="ORF">JAZ07_22170</name>
</gene>